<reference evidence="4" key="1">
    <citation type="submission" date="2016-10" db="EMBL/GenBank/DDBJ databases">
        <authorList>
            <person name="Varghese N."/>
            <person name="Submissions S."/>
        </authorList>
    </citation>
    <scope>NUCLEOTIDE SEQUENCE [LARGE SCALE GENOMIC DNA]</scope>
    <source>
        <strain evidence="4">IBRC-M 10403</strain>
    </source>
</reference>
<dbReference type="Proteomes" id="UP000199501">
    <property type="component" value="Unassembled WGS sequence"/>
</dbReference>
<feature type="compositionally biased region" description="Basic and acidic residues" evidence="1">
    <location>
        <begin position="1"/>
        <end position="14"/>
    </location>
</feature>
<evidence type="ECO:0000259" key="2">
    <source>
        <dbReference type="Pfam" id="PF13699"/>
    </source>
</evidence>
<proteinExistence type="predicted"/>
<dbReference type="RefSeq" id="WP_091456089.1">
    <property type="nucleotide sequence ID" value="NZ_FMZZ01000017.1"/>
</dbReference>
<feature type="region of interest" description="Disordered" evidence="1">
    <location>
        <begin position="137"/>
        <end position="156"/>
    </location>
</feature>
<dbReference type="InterPro" id="IPR025295">
    <property type="entry name" value="eCIS_core_dom"/>
</dbReference>
<sequence>MRDHDHDHDHDHPTPARPASATPKPDEPAGIAALQRTAGNEATSRLLAPANEPATTVPDVLKSPGAPLPPALRTDMESRLGHNFSSVRLHTDTAAARSATEINARAYTSGEHVVIGPNGGDRHTLAHELTHVIQQRQGKVPGEDHGDGLRISDPSDNFERAAEATATEALRHDPTS</sequence>
<dbReference type="OrthoDB" id="9153660at2"/>
<dbReference type="Pfam" id="PF13699">
    <property type="entry name" value="eCIS_core"/>
    <property type="match status" value="1"/>
</dbReference>
<evidence type="ECO:0000313" key="3">
    <source>
        <dbReference type="EMBL" id="SDD75208.1"/>
    </source>
</evidence>
<gene>
    <name evidence="3" type="ORF">SAMN05216174_1177</name>
</gene>
<feature type="domain" description="eCIS core" evidence="2">
    <location>
        <begin position="67"/>
        <end position="138"/>
    </location>
</feature>
<protein>
    <recommendedName>
        <fullName evidence="2">eCIS core domain-containing protein</fullName>
    </recommendedName>
</protein>
<feature type="region of interest" description="Disordered" evidence="1">
    <location>
        <begin position="1"/>
        <end position="68"/>
    </location>
</feature>
<dbReference type="AlphaFoldDB" id="A0A1G6XAP7"/>
<feature type="compositionally biased region" description="Basic and acidic residues" evidence="1">
    <location>
        <begin position="141"/>
        <end position="150"/>
    </location>
</feature>
<dbReference type="STRING" id="1271860.SAMN05216174_1177"/>
<name>A0A1G6XAP7_9PSEU</name>
<keyword evidence="4" id="KW-1185">Reference proteome</keyword>
<evidence type="ECO:0000313" key="4">
    <source>
        <dbReference type="Proteomes" id="UP000199501"/>
    </source>
</evidence>
<evidence type="ECO:0000256" key="1">
    <source>
        <dbReference type="SAM" id="MobiDB-lite"/>
    </source>
</evidence>
<accession>A0A1G6XAP7</accession>
<organism evidence="3 4">
    <name type="scientific">Actinokineospora iranica</name>
    <dbReference type="NCBI Taxonomy" id="1271860"/>
    <lineage>
        <taxon>Bacteria</taxon>
        <taxon>Bacillati</taxon>
        <taxon>Actinomycetota</taxon>
        <taxon>Actinomycetes</taxon>
        <taxon>Pseudonocardiales</taxon>
        <taxon>Pseudonocardiaceae</taxon>
        <taxon>Actinokineospora</taxon>
    </lineage>
</organism>
<dbReference type="EMBL" id="FMZZ01000017">
    <property type="protein sequence ID" value="SDD75208.1"/>
    <property type="molecule type" value="Genomic_DNA"/>
</dbReference>